<feature type="coiled-coil region" evidence="1">
    <location>
        <begin position="5"/>
        <end position="32"/>
    </location>
</feature>
<dbReference type="EMBL" id="JAGVWF010000050">
    <property type="protein sequence ID" value="MBS3059494.1"/>
    <property type="molecule type" value="Genomic_DNA"/>
</dbReference>
<evidence type="ECO:0000256" key="1">
    <source>
        <dbReference type="SAM" id="Coils"/>
    </source>
</evidence>
<evidence type="ECO:0000313" key="2">
    <source>
        <dbReference type="EMBL" id="HIH08064.1"/>
    </source>
</evidence>
<keyword evidence="1" id="KW-0175">Coiled coil</keyword>
<dbReference type="InterPro" id="IPR058463">
    <property type="entry name" value="DUF8150"/>
</dbReference>
<evidence type="ECO:0000313" key="4">
    <source>
        <dbReference type="Proteomes" id="UP000577419"/>
    </source>
</evidence>
<sequence length="55" mass="6878">MGKGLKLTKKDLKELKEEMRRNRQQRMEFIDMYAEWLKKTPNKVWSRQQAKYFNK</sequence>
<organism evidence="2 4">
    <name type="scientific">Candidatus Iainarchaeum sp</name>
    <dbReference type="NCBI Taxonomy" id="3101447"/>
    <lineage>
        <taxon>Archaea</taxon>
        <taxon>Candidatus Iainarchaeota</taxon>
        <taxon>Candidatus Iainarchaeia</taxon>
        <taxon>Candidatus Iainarchaeales</taxon>
        <taxon>Candidatus Iainarchaeaceae</taxon>
        <taxon>Candidatus Iainarchaeum</taxon>
    </lineage>
</organism>
<reference evidence="2" key="1">
    <citation type="journal article" date="2020" name="bioRxiv">
        <title>A rank-normalized archaeal taxonomy based on genome phylogeny resolves widespread incomplete and uneven classifications.</title>
        <authorList>
            <person name="Rinke C."/>
            <person name="Chuvochina M."/>
            <person name="Mussig A.J."/>
            <person name="Chaumeil P.-A."/>
            <person name="Waite D.W."/>
            <person name="Whitman W.B."/>
            <person name="Parks D.H."/>
            <person name="Hugenholtz P."/>
        </authorList>
    </citation>
    <scope>NUCLEOTIDE SEQUENCE</scope>
    <source>
        <strain evidence="2">UBA10011</strain>
    </source>
</reference>
<name>A0A7J4ITH8_9ARCH</name>
<gene>
    <name evidence="2" type="ORF">HA237_01700</name>
    <name evidence="3" type="ORF">J4224_03685</name>
</gene>
<reference evidence="3" key="2">
    <citation type="submission" date="2021-03" db="EMBL/GenBank/DDBJ databases">
        <authorList>
            <person name="Jaffe A."/>
        </authorList>
    </citation>
    <scope>NUCLEOTIDE SEQUENCE</scope>
    <source>
        <strain evidence="3">RIFCSPHIGHO2_01_FULL_GW2011_AR10_43_9</strain>
    </source>
</reference>
<dbReference type="EMBL" id="DUFG01000011">
    <property type="protein sequence ID" value="HIH08064.1"/>
    <property type="molecule type" value="Genomic_DNA"/>
</dbReference>
<evidence type="ECO:0000313" key="3">
    <source>
        <dbReference type="EMBL" id="MBS3059494.1"/>
    </source>
</evidence>
<comment type="caution">
    <text evidence="2">The sequence shown here is derived from an EMBL/GenBank/DDBJ whole genome shotgun (WGS) entry which is preliminary data.</text>
</comment>
<dbReference type="Pfam" id="PF26477">
    <property type="entry name" value="DUF8150"/>
    <property type="match status" value="1"/>
</dbReference>
<proteinExistence type="predicted"/>
<dbReference type="Proteomes" id="UP000577419">
    <property type="component" value="Unassembled WGS sequence"/>
</dbReference>
<dbReference type="AlphaFoldDB" id="A0A7J4ITH8"/>
<reference evidence="3" key="3">
    <citation type="submission" date="2021-05" db="EMBL/GenBank/DDBJ databases">
        <title>Protein family content uncovers lineage relationships and bacterial pathway maintenance mechanisms in DPANN archaea.</title>
        <authorList>
            <person name="Castelle C.J."/>
            <person name="Meheust R."/>
            <person name="Jaffe A.L."/>
            <person name="Seitz K."/>
            <person name="Gong X."/>
            <person name="Baker B.J."/>
            <person name="Banfield J.F."/>
        </authorList>
    </citation>
    <scope>NUCLEOTIDE SEQUENCE</scope>
    <source>
        <strain evidence="3">RIFCSPHIGHO2_01_FULL_GW2011_AR10_43_9</strain>
    </source>
</reference>
<dbReference type="Proteomes" id="UP000683213">
    <property type="component" value="Unassembled WGS sequence"/>
</dbReference>
<protein>
    <submittedName>
        <fullName evidence="2">Uncharacterized protein</fullName>
    </submittedName>
</protein>
<accession>A0A7J4ITH8</accession>